<evidence type="ECO:0000313" key="3">
    <source>
        <dbReference type="Proteomes" id="UP000326570"/>
    </source>
</evidence>
<gene>
    <name evidence="2" type="ORF">F0P94_00630</name>
</gene>
<dbReference type="AlphaFoldDB" id="A0A5N1J4I9"/>
<dbReference type="InterPro" id="IPR019861">
    <property type="entry name" value="PorP/SprF_Bacteroidetes"/>
</dbReference>
<dbReference type="NCBIfam" id="NF033709">
    <property type="entry name" value="PorV_fam"/>
    <property type="match status" value="1"/>
</dbReference>
<comment type="caution">
    <text evidence="2">The sequence shown here is derived from an EMBL/GenBank/DDBJ whole genome shotgun (WGS) entry which is preliminary data.</text>
</comment>
<reference evidence="2 3" key="1">
    <citation type="submission" date="2019-09" db="EMBL/GenBank/DDBJ databases">
        <title>Genome sequence of Adhaeribacter sp. M2.</title>
        <authorList>
            <person name="Srinivasan S."/>
        </authorList>
    </citation>
    <scope>NUCLEOTIDE SEQUENCE [LARGE SCALE GENOMIC DNA]</scope>
    <source>
        <strain evidence="2 3">M2</strain>
    </source>
</reference>
<dbReference type="Pfam" id="PF11751">
    <property type="entry name" value="PorP_SprF"/>
    <property type="match status" value="1"/>
</dbReference>
<evidence type="ECO:0000256" key="1">
    <source>
        <dbReference type="SAM" id="SignalP"/>
    </source>
</evidence>
<keyword evidence="3" id="KW-1185">Reference proteome</keyword>
<proteinExistence type="predicted"/>
<feature type="signal peptide" evidence="1">
    <location>
        <begin position="1"/>
        <end position="21"/>
    </location>
</feature>
<dbReference type="Proteomes" id="UP000326570">
    <property type="component" value="Unassembled WGS sequence"/>
</dbReference>
<dbReference type="RefSeq" id="WP_150901770.1">
    <property type="nucleotide sequence ID" value="NZ_VTWT01000001.1"/>
</dbReference>
<evidence type="ECO:0000313" key="2">
    <source>
        <dbReference type="EMBL" id="KAA9345627.1"/>
    </source>
</evidence>
<accession>A0A5N1J4I9</accession>
<name>A0A5N1J4I9_9BACT</name>
<dbReference type="EMBL" id="VTWT01000001">
    <property type="protein sequence ID" value="KAA9345627.1"/>
    <property type="molecule type" value="Genomic_DNA"/>
</dbReference>
<dbReference type="Gene3D" id="2.40.160.60">
    <property type="entry name" value="Outer membrane protein transport protein (OMPP1/FadL/TodX)"/>
    <property type="match status" value="1"/>
</dbReference>
<sequence length="352" mass="37308">MKKSIVCMFFASLLAGASAQAGNDQKKGQVGATELQINPWARSSGMANANTSRIRGVESMNQNIGGLSFVKGTEILFSSTKWLSGSDININSFGIGQQLGESGGVMGLSVMAMDMGDFKQTTEDAPDQDINFGVSMINLGLSYSKTFSNAIHGGITVRVISESIPDASAVGVAFDGGVQYTTSLGKDSLAKDNLHIGVSLRNVGPEMQFSGDGLAGRGTMNGQTVNRSINERSESFELPALLNIGVAYDINLSALNRLTVAANFVSNTASDDQIQLGAEYAFNEKFMVRGGFDYHKGIFGDEREMAHTGPTAGATVQLPFGEDNTRIFGLDYSYRASNPWGGSHSVGIKLGF</sequence>
<keyword evidence="1" id="KW-0732">Signal</keyword>
<dbReference type="SUPFAM" id="SSF56935">
    <property type="entry name" value="Porins"/>
    <property type="match status" value="1"/>
</dbReference>
<protein>
    <submittedName>
        <fullName evidence="2">PorV/PorQ family protein</fullName>
    </submittedName>
</protein>
<feature type="chain" id="PRO_5024824088" evidence="1">
    <location>
        <begin position="22"/>
        <end position="352"/>
    </location>
</feature>
<organism evidence="2 3">
    <name type="scientific">Adhaeribacter soli</name>
    <dbReference type="NCBI Taxonomy" id="2607655"/>
    <lineage>
        <taxon>Bacteria</taxon>
        <taxon>Pseudomonadati</taxon>
        <taxon>Bacteroidota</taxon>
        <taxon>Cytophagia</taxon>
        <taxon>Cytophagales</taxon>
        <taxon>Hymenobacteraceae</taxon>
        <taxon>Adhaeribacter</taxon>
    </lineage>
</organism>